<proteinExistence type="predicted"/>
<dbReference type="Proteomes" id="UP000317318">
    <property type="component" value="Chromosome"/>
</dbReference>
<protein>
    <recommendedName>
        <fullName evidence="3">Gfo/Idh/MocA-like oxidoreductase N-terminal domain-containing protein</fullName>
    </recommendedName>
</protein>
<dbReference type="InterPro" id="IPR036291">
    <property type="entry name" value="NAD(P)-bd_dom_sf"/>
</dbReference>
<evidence type="ECO:0000313" key="2">
    <source>
        <dbReference type="Proteomes" id="UP000317318"/>
    </source>
</evidence>
<evidence type="ECO:0000313" key="1">
    <source>
        <dbReference type="EMBL" id="QDT38919.1"/>
    </source>
</evidence>
<reference evidence="1 2" key="1">
    <citation type="submission" date="2019-02" db="EMBL/GenBank/DDBJ databases">
        <title>Deep-cultivation of Planctomycetes and their phenomic and genomic characterization uncovers novel biology.</title>
        <authorList>
            <person name="Wiegand S."/>
            <person name="Jogler M."/>
            <person name="Boedeker C."/>
            <person name="Pinto D."/>
            <person name="Vollmers J."/>
            <person name="Rivas-Marin E."/>
            <person name="Kohn T."/>
            <person name="Peeters S.H."/>
            <person name="Heuer A."/>
            <person name="Rast P."/>
            <person name="Oberbeckmann S."/>
            <person name="Bunk B."/>
            <person name="Jeske O."/>
            <person name="Meyerdierks A."/>
            <person name="Storesund J.E."/>
            <person name="Kallscheuer N."/>
            <person name="Luecker S."/>
            <person name="Lage O.M."/>
            <person name="Pohl T."/>
            <person name="Merkel B.J."/>
            <person name="Hornburger P."/>
            <person name="Mueller R.-W."/>
            <person name="Bruemmer F."/>
            <person name="Labrenz M."/>
            <person name="Spormann A.M."/>
            <person name="Op den Camp H."/>
            <person name="Overmann J."/>
            <person name="Amann R."/>
            <person name="Jetten M.S.M."/>
            <person name="Mascher T."/>
            <person name="Medema M.H."/>
            <person name="Devos D.P."/>
            <person name="Kaster A.-K."/>
            <person name="Ovreas L."/>
            <person name="Rohde M."/>
            <person name="Galperin M.Y."/>
            <person name="Jogler C."/>
        </authorList>
    </citation>
    <scope>NUCLEOTIDE SEQUENCE [LARGE SCALE GENOMIC DNA]</scope>
    <source>
        <strain evidence="1 2">Pan189</strain>
    </source>
</reference>
<dbReference type="Gene3D" id="3.40.50.720">
    <property type="entry name" value="NAD(P)-binding Rossmann-like Domain"/>
    <property type="match status" value="1"/>
</dbReference>
<gene>
    <name evidence="1" type="ORF">Pan189_33180</name>
</gene>
<sequence>MIRVGVIGVGPQWNARYRPALEALAERVKVVVLHDPLRRRADAEAGRLSAFASPGVVALSRFPRLRAILLSGDLHASLPTCQLLAKSRLPVLWGQPAMSDPAAIVRLAKSADKFETSITPALPLRFAPSTFRAKELIVTRLGAPWELTARLPHSISTDRVAKIIDWCRYLSGRDPVRVWPASGDQPLRYQFARRGSGRTAMLTIECSTETMAASAVQDRWPSLSVRCQRGRAELSSPTDIAWSAGRESRQESLSNDRPAELVLVDHFLRRAAGGLIPSADLKDVRIAARAATGAGLSKPV</sequence>
<organism evidence="1 2">
    <name type="scientific">Stratiformator vulcanicus</name>
    <dbReference type="NCBI Taxonomy" id="2527980"/>
    <lineage>
        <taxon>Bacteria</taxon>
        <taxon>Pseudomonadati</taxon>
        <taxon>Planctomycetota</taxon>
        <taxon>Planctomycetia</taxon>
        <taxon>Planctomycetales</taxon>
        <taxon>Planctomycetaceae</taxon>
        <taxon>Stratiformator</taxon>
    </lineage>
</organism>
<accession>A0A517R4U9</accession>
<dbReference type="EMBL" id="CP036268">
    <property type="protein sequence ID" value="QDT38919.1"/>
    <property type="molecule type" value="Genomic_DNA"/>
</dbReference>
<keyword evidence="2" id="KW-1185">Reference proteome</keyword>
<dbReference type="RefSeq" id="WP_145364983.1">
    <property type="nucleotide sequence ID" value="NZ_CP036268.1"/>
</dbReference>
<dbReference type="KEGG" id="svp:Pan189_33180"/>
<evidence type="ECO:0008006" key="3">
    <source>
        <dbReference type="Google" id="ProtNLM"/>
    </source>
</evidence>
<dbReference type="OrthoDB" id="241454at2"/>
<dbReference type="SUPFAM" id="SSF51735">
    <property type="entry name" value="NAD(P)-binding Rossmann-fold domains"/>
    <property type="match status" value="1"/>
</dbReference>
<name>A0A517R4U9_9PLAN</name>
<dbReference type="AlphaFoldDB" id="A0A517R4U9"/>